<dbReference type="EMBL" id="GBRD01017487">
    <property type="protein sequence ID" value="JAG48340.1"/>
    <property type="molecule type" value="Transcribed_RNA"/>
</dbReference>
<accession>A0A0K8S6H8</accession>
<proteinExistence type="predicted"/>
<feature type="non-terminal residue" evidence="2">
    <location>
        <position position="1"/>
    </location>
</feature>
<evidence type="ECO:0000256" key="1">
    <source>
        <dbReference type="SAM" id="MobiDB-lite"/>
    </source>
</evidence>
<sequence>ACSCYDDPNGVLEASFGVHGSHEDHSEPPPVDANQFPPNDFNKFTSLRIASAGREQNPDDAIDVDSEVLVVEQYTRKKGSGADRHVSQHHHVGVVIHVVYHPTQLYSVAIGQHSMLPHVEC</sequence>
<name>A0A0K8S6H8_LYGHE</name>
<feature type="region of interest" description="Disordered" evidence="1">
    <location>
        <begin position="15"/>
        <end position="36"/>
    </location>
</feature>
<dbReference type="AlphaFoldDB" id="A0A0K8S6H8"/>
<protein>
    <submittedName>
        <fullName evidence="2">Uncharacterized protein</fullName>
    </submittedName>
</protein>
<reference evidence="2" key="1">
    <citation type="submission" date="2014-09" db="EMBL/GenBank/DDBJ databases">
        <authorList>
            <person name="Magalhaes I.L.F."/>
            <person name="Oliveira U."/>
            <person name="Santos F.R."/>
            <person name="Vidigal T.H.D.A."/>
            <person name="Brescovit A.D."/>
            <person name="Santos A.J."/>
        </authorList>
    </citation>
    <scope>NUCLEOTIDE SEQUENCE</scope>
</reference>
<organism evidence="2">
    <name type="scientific">Lygus hesperus</name>
    <name type="common">Western plant bug</name>
    <dbReference type="NCBI Taxonomy" id="30085"/>
    <lineage>
        <taxon>Eukaryota</taxon>
        <taxon>Metazoa</taxon>
        <taxon>Ecdysozoa</taxon>
        <taxon>Arthropoda</taxon>
        <taxon>Hexapoda</taxon>
        <taxon>Insecta</taxon>
        <taxon>Pterygota</taxon>
        <taxon>Neoptera</taxon>
        <taxon>Paraneoptera</taxon>
        <taxon>Hemiptera</taxon>
        <taxon>Heteroptera</taxon>
        <taxon>Panheteroptera</taxon>
        <taxon>Cimicomorpha</taxon>
        <taxon>Miridae</taxon>
        <taxon>Mirini</taxon>
        <taxon>Lygus</taxon>
    </lineage>
</organism>
<evidence type="ECO:0000313" key="2">
    <source>
        <dbReference type="EMBL" id="JAG48340.1"/>
    </source>
</evidence>